<dbReference type="InterPro" id="IPR013728">
    <property type="entry name" value="BT_3987-like_N"/>
</dbReference>
<keyword evidence="5" id="KW-1185">Reference proteome</keyword>
<feature type="signal peptide" evidence="1">
    <location>
        <begin position="1"/>
        <end position="21"/>
    </location>
</feature>
<protein>
    <submittedName>
        <fullName evidence="4">DUF1735 domain-containing protein</fullName>
    </submittedName>
</protein>
<feature type="domain" description="BT-3987-like N-terminal" evidence="2">
    <location>
        <begin position="63"/>
        <end position="164"/>
    </location>
</feature>
<evidence type="ECO:0000256" key="1">
    <source>
        <dbReference type="SAM" id="SignalP"/>
    </source>
</evidence>
<dbReference type="OrthoDB" id="740324at2"/>
<evidence type="ECO:0000259" key="2">
    <source>
        <dbReference type="Pfam" id="PF08522"/>
    </source>
</evidence>
<comment type="caution">
    <text evidence="4">The sequence shown here is derived from an EMBL/GenBank/DDBJ whole genome shotgun (WGS) entry which is preliminary data.</text>
</comment>
<evidence type="ECO:0000313" key="4">
    <source>
        <dbReference type="EMBL" id="RDC56677.1"/>
    </source>
</evidence>
<dbReference type="PROSITE" id="PS51257">
    <property type="entry name" value="PROKAR_LIPOPROTEIN"/>
    <property type="match status" value="1"/>
</dbReference>
<organism evidence="4 5">
    <name type="scientific">Pedobacter chinensis</name>
    <dbReference type="NCBI Taxonomy" id="2282421"/>
    <lineage>
        <taxon>Bacteria</taxon>
        <taxon>Pseudomonadati</taxon>
        <taxon>Bacteroidota</taxon>
        <taxon>Sphingobacteriia</taxon>
        <taxon>Sphingobacteriales</taxon>
        <taxon>Sphingobacteriaceae</taxon>
        <taxon>Pedobacter</taxon>
    </lineage>
</organism>
<reference evidence="4 5" key="1">
    <citation type="submission" date="2018-07" db="EMBL/GenBank/DDBJ databases">
        <title>Pedobacter sp. nov., isolated from soil.</title>
        <authorList>
            <person name="Zhou L.Y."/>
            <person name="Du Z.J."/>
        </authorList>
    </citation>
    <scope>NUCLEOTIDE SEQUENCE [LARGE SCALE GENOMIC DNA]</scope>
    <source>
        <strain evidence="4 5">JDX94</strain>
    </source>
</reference>
<keyword evidence="1" id="KW-0732">Signal</keyword>
<evidence type="ECO:0000259" key="3">
    <source>
        <dbReference type="Pfam" id="PF22839"/>
    </source>
</evidence>
<dbReference type="RefSeq" id="WP_115401866.1">
    <property type="nucleotide sequence ID" value="NZ_QPKV01000003.1"/>
</dbReference>
<dbReference type="Pfam" id="PF22839">
    <property type="entry name" value="DUF7015"/>
    <property type="match status" value="1"/>
</dbReference>
<feature type="chain" id="PRO_5016884026" evidence="1">
    <location>
        <begin position="22"/>
        <end position="292"/>
    </location>
</feature>
<dbReference type="EMBL" id="QPKV01000003">
    <property type="protein sequence ID" value="RDC56677.1"/>
    <property type="molecule type" value="Genomic_DNA"/>
</dbReference>
<evidence type="ECO:0000313" key="5">
    <source>
        <dbReference type="Proteomes" id="UP000253961"/>
    </source>
</evidence>
<dbReference type="AlphaFoldDB" id="A0A369Q0B7"/>
<name>A0A369Q0B7_9SPHI</name>
<dbReference type="Pfam" id="PF08522">
    <property type="entry name" value="BT_3987-like_N"/>
    <property type="match status" value="1"/>
</dbReference>
<dbReference type="Proteomes" id="UP000253961">
    <property type="component" value="Unassembled WGS sequence"/>
</dbReference>
<proteinExistence type="predicted"/>
<sequence length="292" mass="31207">MKIFKLLIPALVVTTMLSSCLKNKFDQINPDNSPSVVEFANPSAPASETPAGSAFTVFPVAYQVDASVEASYEVQLSGPNPAAQDITVNIGVNPAAVTQLNTEKSIVSSYVPYVVLPSTLYTISTPTVTIPAGQRKAIVKVLYKTTDFSFTTKYALPIAITSTSFGNVSKNFGTILLNVTAKNQYDGLYSYKTSANTALLPNRSLSGVRLVTVGANSVSILPGLLANYTNEVIYTVNPATNLVTVSMTTLTPIATNPSSKYDPATKTFTLSWTSNGGDRLFEETFVYQGPRP</sequence>
<dbReference type="Gene3D" id="2.60.40.1740">
    <property type="entry name" value="hypothetical protein (bacova_03559)"/>
    <property type="match status" value="1"/>
</dbReference>
<dbReference type="InterPro" id="IPR054281">
    <property type="entry name" value="DUF7015"/>
</dbReference>
<accession>A0A369Q0B7</accession>
<gene>
    <name evidence="4" type="ORF">DU508_05565</name>
</gene>
<feature type="domain" description="DUF7015" evidence="3">
    <location>
        <begin position="187"/>
        <end position="288"/>
    </location>
</feature>